<feature type="region of interest" description="Disordered" evidence="9">
    <location>
        <begin position="1"/>
        <end position="26"/>
    </location>
</feature>
<evidence type="ECO:0000256" key="2">
    <source>
        <dbReference type="ARBA" id="ARBA00004180"/>
    </source>
</evidence>
<dbReference type="GO" id="GO:0030130">
    <property type="term" value="C:clathrin coat of trans-Golgi network vesicle"/>
    <property type="evidence" value="ECO:0007669"/>
    <property type="project" value="InterPro"/>
</dbReference>
<reference evidence="10 11" key="1">
    <citation type="submission" date="2023-12" db="EMBL/GenBank/DDBJ databases">
        <title>A high-quality genome assembly for Dillenia turbinata (Dilleniales).</title>
        <authorList>
            <person name="Chanderbali A."/>
        </authorList>
    </citation>
    <scope>NUCLEOTIDE SEQUENCE [LARGE SCALE GENOMIC DNA]</scope>
    <source>
        <strain evidence="10">LSX21</strain>
        <tissue evidence="10">Leaf</tissue>
    </source>
</reference>
<dbReference type="Proteomes" id="UP001370490">
    <property type="component" value="Unassembled WGS sequence"/>
</dbReference>
<dbReference type="GO" id="GO:0006886">
    <property type="term" value="P:intracellular protein transport"/>
    <property type="evidence" value="ECO:0007669"/>
    <property type="project" value="InterPro"/>
</dbReference>
<organism evidence="10 11">
    <name type="scientific">Dillenia turbinata</name>
    <dbReference type="NCBI Taxonomy" id="194707"/>
    <lineage>
        <taxon>Eukaryota</taxon>
        <taxon>Viridiplantae</taxon>
        <taxon>Streptophyta</taxon>
        <taxon>Embryophyta</taxon>
        <taxon>Tracheophyta</taxon>
        <taxon>Spermatophyta</taxon>
        <taxon>Magnoliopsida</taxon>
        <taxon>eudicotyledons</taxon>
        <taxon>Gunneridae</taxon>
        <taxon>Pentapetalae</taxon>
        <taxon>Dilleniales</taxon>
        <taxon>Dilleniaceae</taxon>
        <taxon>Dillenia</taxon>
    </lineage>
</organism>
<dbReference type="GO" id="GO:0030132">
    <property type="term" value="C:clathrin coat of coated pit"/>
    <property type="evidence" value="ECO:0007669"/>
    <property type="project" value="InterPro"/>
</dbReference>
<evidence type="ECO:0000256" key="4">
    <source>
        <dbReference type="ARBA" id="ARBA00023136"/>
    </source>
</evidence>
<comment type="caution">
    <text evidence="10">The sequence shown here is derived from an EMBL/GenBank/DDBJ whole genome shotgun (WGS) entry which is preliminary data.</text>
</comment>
<gene>
    <name evidence="10" type="ORF">RJ641_005667</name>
</gene>
<evidence type="ECO:0000313" key="10">
    <source>
        <dbReference type="EMBL" id="KAK6929462.1"/>
    </source>
</evidence>
<dbReference type="GO" id="GO:0072583">
    <property type="term" value="P:clathrin-dependent endocytosis"/>
    <property type="evidence" value="ECO:0007669"/>
    <property type="project" value="TreeGrafter"/>
</dbReference>
<name>A0AAN8Z998_9MAGN</name>
<evidence type="ECO:0000313" key="11">
    <source>
        <dbReference type="Proteomes" id="UP001370490"/>
    </source>
</evidence>
<dbReference type="GO" id="GO:0005198">
    <property type="term" value="F:structural molecule activity"/>
    <property type="evidence" value="ECO:0007669"/>
    <property type="project" value="InterPro"/>
</dbReference>
<keyword evidence="11" id="KW-1185">Reference proteome</keyword>
<keyword evidence="4 7" id="KW-0472">Membrane</keyword>
<proteinExistence type="inferred from homology"/>
<dbReference type="Pfam" id="PF01086">
    <property type="entry name" value="Clathrin_lg_ch"/>
    <property type="match status" value="1"/>
</dbReference>
<feature type="compositionally biased region" description="Basic and acidic residues" evidence="9">
    <location>
        <begin position="213"/>
        <end position="225"/>
    </location>
</feature>
<evidence type="ECO:0000256" key="6">
    <source>
        <dbReference type="ARBA" id="ARBA00023329"/>
    </source>
</evidence>
<dbReference type="InterPro" id="IPR000996">
    <property type="entry name" value="Clathrin_L-chain"/>
</dbReference>
<accession>A0AAN8Z998</accession>
<keyword evidence="5 7" id="KW-0168">Coated pit</keyword>
<dbReference type="GO" id="GO:0032050">
    <property type="term" value="F:clathrin heavy chain binding"/>
    <property type="evidence" value="ECO:0007669"/>
    <property type="project" value="TreeGrafter"/>
</dbReference>
<feature type="coiled-coil region" evidence="8">
    <location>
        <begin position="124"/>
        <end position="155"/>
    </location>
</feature>
<feature type="compositionally biased region" description="Basic residues" evidence="9">
    <location>
        <begin position="250"/>
        <end position="261"/>
    </location>
</feature>
<protein>
    <recommendedName>
        <fullName evidence="7">Clathrin light chain</fullName>
    </recommendedName>
</protein>
<feature type="region of interest" description="Disordered" evidence="9">
    <location>
        <begin position="213"/>
        <end position="296"/>
    </location>
</feature>
<evidence type="ECO:0000256" key="3">
    <source>
        <dbReference type="ARBA" id="ARBA00005263"/>
    </source>
</evidence>
<dbReference type="EMBL" id="JBAMMX010000013">
    <property type="protein sequence ID" value="KAK6929462.1"/>
    <property type="molecule type" value="Genomic_DNA"/>
</dbReference>
<dbReference type="PANTHER" id="PTHR10639:SF24">
    <property type="entry name" value="CLATHRIN LIGHT CHAIN 3"/>
    <property type="match status" value="1"/>
</dbReference>
<keyword evidence="8" id="KW-0175">Coiled coil</keyword>
<evidence type="ECO:0000256" key="7">
    <source>
        <dbReference type="RuleBase" id="RU363137"/>
    </source>
</evidence>
<feature type="region of interest" description="Disordered" evidence="9">
    <location>
        <begin position="87"/>
        <end position="120"/>
    </location>
</feature>
<dbReference type="AlphaFoldDB" id="A0AAN8Z998"/>
<feature type="compositionally biased region" description="Polar residues" evidence="9">
    <location>
        <begin position="1"/>
        <end position="11"/>
    </location>
</feature>
<sequence length="296" mass="32490">MSTFSDSSSTRPFDDDGYLGYDPRLPSQRFDSFDADSIKESVVDDSPIFNNSPSSYAAAAADDFVSPETPPAPPIYGSSAGFGADSPVFTSLEPNGKPFDGGFGGSDGPILPPPSEMQEEGFALREWKRQNAILLQEKEKREKELLSQIIDEADEYKIEFYQKRKINVETNKSNNREKEKLLLANQEKFHAEANKSYWKAIAELIPNEVPAIEKKKGKKDQDKKPAIVVIQGPKPGKPTDLHRMRQILVKLKHNTPPHLKHAPPPPAPEPAKDAKAPAVPPKAAPVAASQEPVAVA</sequence>
<keyword evidence="6 7" id="KW-0968">Cytoplasmic vesicle</keyword>
<evidence type="ECO:0000256" key="8">
    <source>
        <dbReference type="SAM" id="Coils"/>
    </source>
</evidence>
<evidence type="ECO:0000256" key="5">
    <source>
        <dbReference type="ARBA" id="ARBA00023176"/>
    </source>
</evidence>
<comment type="subcellular location">
    <subcellularLocation>
        <location evidence="2 7">Cytoplasmic vesicle membrane</location>
        <topology evidence="2 7">Peripheral membrane protein</topology>
        <orientation evidence="2 7">Cytoplasmic side</orientation>
    </subcellularLocation>
    <subcellularLocation>
        <location evidence="7">Membrane</location>
        <location evidence="7">Coated pit</location>
        <topology evidence="7">Peripheral membrane protein</topology>
        <orientation evidence="7">Cytoplasmic side</orientation>
    </subcellularLocation>
    <text evidence="7">Cytoplasmic face of coated pits and vesicles.</text>
</comment>
<comment type="similarity">
    <text evidence="3 7">Belongs to the clathrin light chain family.</text>
</comment>
<comment type="function">
    <text evidence="1 7">Clathrin is the major protein of the polyhedral coat of coated pits and vesicles.</text>
</comment>
<evidence type="ECO:0000256" key="9">
    <source>
        <dbReference type="SAM" id="MobiDB-lite"/>
    </source>
</evidence>
<evidence type="ECO:0000256" key="1">
    <source>
        <dbReference type="ARBA" id="ARBA00003913"/>
    </source>
</evidence>
<dbReference type="PANTHER" id="PTHR10639">
    <property type="entry name" value="CLATHRIN LIGHT CHAIN"/>
    <property type="match status" value="1"/>
</dbReference>